<sequence>MKTSSGLRAFICGCRDERLRPGERAFFREARPCGLILFKRNCRSPEQVRALVDSFRDAVGREDALVLIDQEGGRVQRLGPPVWRAYPPARAFDALYRRNPQTGLAAARACAELMGRELAALGINVDCAPVLDVPVPGAHDIIGDRAYGDTPVQVSAIGRAVAEGLLRAGVLPVIKHLPGHGRARVDSHKALPQIEADLDTLRLTDFAPFAALRDMPLGMTGHVVLTAVDPHRAVSVSPEAIRRIIRGEIGFEGLLMSDDIGMRALTGRAGRKAEAVLKAGCDVVLHCSGNRREMEAVAAVTPELHGNALARFHDARARIAPEPTFNADAAEGYLREALAVSA</sequence>
<evidence type="ECO:0000313" key="7">
    <source>
        <dbReference type="EMBL" id="RIA55661.1"/>
    </source>
</evidence>
<dbReference type="OrthoDB" id="9786661at2"/>
<gene>
    <name evidence="7" type="ORF">BXY53_0731</name>
</gene>
<dbReference type="InterPro" id="IPR050226">
    <property type="entry name" value="NagZ_Beta-hexosaminidase"/>
</dbReference>
<dbReference type="GO" id="GO:0005975">
    <property type="term" value="P:carbohydrate metabolic process"/>
    <property type="evidence" value="ECO:0007669"/>
    <property type="project" value="InterPro"/>
</dbReference>
<dbReference type="PANTHER" id="PTHR30480:SF13">
    <property type="entry name" value="BETA-HEXOSAMINIDASE"/>
    <property type="match status" value="1"/>
</dbReference>
<feature type="domain" description="Glycoside hydrolase family 3 N-terminal" evidence="6">
    <location>
        <begin position="33"/>
        <end position="319"/>
    </location>
</feature>
<evidence type="ECO:0000256" key="3">
    <source>
        <dbReference type="ARBA" id="ARBA00012663"/>
    </source>
</evidence>
<dbReference type="PANTHER" id="PTHR30480">
    <property type="entry name" value="BETA-HEXOSAMINIDASE-RELATED"/>
    <property type="match status" value="1"/>
</dbReference>
<keyword evidence="4" id="KW-0378">Hydrolase</keyword>
<organism evidence="7 8">
    <name type="scientific">Dichotomicrobium thermohalophilum</name>
    <dbReference type="NCBI Taxonomy" id="933063"/>
    <lineage>
        <taxon>Bacteria</taxon>
        <taxon>Pseudomonadati</taxon>
        <taxon>Pseudomonadota</taxon>
        <taxon>Alphaproteobacteria</taxon>
        <taxon>Hyphomicrobiales</taxon>
        <taxon>Hyphomicrobiaceae</taxon>
        <taxon>Dichotomicrobium</taxon>
    </lineage>
</organism>
<evidence type="ECO:0000256" key="2">
    <source>
        <dbReference type="ARBA" id="ARBA00005336"/>
    </source>
</evidence>
<dbReference type="EMBL" id="QXDF01000001">
    <property type="protein sequence ID" value="RIA55661.1"/>
    <property type="molecule type" value="Genomic_DNA"/>
</dbReference>
<dbReference type="Pfam" id="PF00933">
    <property type="entry name" value="Glyco_hydro_3"/>
    <property type="match status" value="1"/>
</dbReference>
<reference evidence="7 8" key="1">
    <citation type="submission" date="2018-08" db="EMBL/GenBank/DDBJ databases">
        <title>Genomic Encyclopedia of Archaeal and Bacterial Type Strains, Phase II (KMG-II): from individual species to whole genera.</title>
        <authorList>
            <person name="Goeker M."/>
        </authorList>
    </citation>
    <scope>NUCLEOTIDE SEQUENCE [LARGE SCALE GENOMIC DNA]</scope>
    <source>
        <strain evidence="7 8">DSM 5002</strain>
    </source>
</reference>
<dbReference type="GO" id="GO:0009254">
    <property type="term" value="P:peptidoglycan turnover"/>
    <property type="evidence" value="ECO:0007669"/>
    <property type="project" value="TreeGrafter"/>
</dbReference>
<dbReference type="InterPro" id="IPR001764">
    <property type="entry name" value="Glyco_hydro_3_N"/>
</dbReference>
<dbReference type="NCBIfam" id="NF003740">
    <property type="entry name" value="PRK05337.1"/>
    <property type="match status" value="1"/>
</dbReference>
<evidence type="ECO:0000313" key="8">
    <source>
        <dbReference type="Proteomes" id="UP000266273"/>
    </source>
</evidence>
<evidence type="ECO:0000256" key="5">
    <source>
        <dbReference type="ARBA" id="ARBA00023295"/>
    </source>
</evidence>
<comment type="similarity">
    <text evidence="2">Belongs to the glycosyl hydrolase 3 family.</text>
</comment>
<dbReference type="InterPro" id="IPR019800">
    <property type="entry name" value="Glyco_hydro_3_AS"/>
</dbReference>
<dbReference type="Gene3D" id="3.20.20.300">
    <property type="entry name" value="Glycoside hydrolase, family 3, N-terminal domain"/>
    <property type="match status" value="1"/>
</dbReference>
<dbReference type="InterPro" id="IPR036962">
    <property type="entry name" value="Glyco_hydro_3_N_sf"/>
</dbReference>
<name>A0A397QBQ6_9HYPH</name>
<keyword evidence="5" id="KW-0326">Glycosidase</keyword>
<keyword evidence="8" id="KW-1185">Reference proteome</keyword>
<comment type="catalytic activity">
    <reaction evidence="1">
        <text>Hydrolysis of terminal non-reducing N-acetyl-D-hexosamine residues in N-acetyl-beta-D-hexosaminides.</text>
        <dbReference type="EC" id="3.2.1.52"/>
    </reaction>
</comment>
<dbReference type="Proteomes" id="UP000266273">
    <property type="component" value="Unassembled WGS sequence"/>
</dbReference>
<dbReference type="SUPFAM" id="SSF51445">
    <property type="entry name" value="(Trans)glycosidases"/>
    <property type="match status" value="1"/>
</dbReference>
<accession>A0A397QBQ6</accession>
<protein>
    <recommendedName>
        <fullName evidence="3">beta-N-acetylhexosaminidase</fullName>
        <ecNumber evidence="3">3.2.1.52</ecNumber>
    </recommendedName>
</protein>
<dbReference type="AlphaFoldDB" id="A0A397QBQ6"/>
<dbReference type="GO" id="GO:0004563">
    <property type="term" value="F:beta-N-acetylhexosaminidase activity"/>
    <property type="evidence" value="ECO:0007669"/>
    <property type="project" value="UniProtKB-EC"/>
</dbReference>
<evidence type="ECO:0000259" key="6">
    <source>
        <dbReference type="Pfam" id="PF00933"/>
    </source>
</evidence>
<comment type="caution">
    <text evidence="7">The sequence shown here is derived from an EMBL/GenBank/DDBJ whole genome shotgun (WGS) entry which is preliminary data.</text>
</comment>
<dbReference type="RefSeq" id="WP_119060536.1">
    <property type="nucleotide sequence ID" value="NZ_QXDF01000001.1"/>
</dbReference>
<dbReference type="EC" id="3.2.1.52" evidence="3"/>
<evidence type="ECO:0000256" key="4">
    <source>
        <dbReference type="ARBA" id="ARBA00022801"/>
    </source>
</evidence>
<proteinExistence type="inferred from homology"/>
<dbReference type="InterPro" id="IPR017853">
    <property type="entry name" value="GH"/>
</dbReference>
<evidence type="ECO:0000256" key="1">
    <source>
        <dbReference type="ARBA" id="ARBA00001231"/>
    </source>
</evidence>
<dbReference type="PROSITE" id="PS00775">
    <property type="entry name" value="GLYCOSYL_HYDROL_F3"/>
    <property type="match status" value="1"/>
</dbReference>